<organism evidence="1">
    <name type="scientific">marine metagenome</name>
    <dbReference type="NCBI Taxonomy" id="408172"/>
    <lineage>
        <taxon>unclassified sequences</taxon>
        <taxon>metagenomes</taxon>
        <taxon>ecological metagenomes</taxon>
    </lineage>
</organism>
<feature type="non-terminal residue" evidence="1">
    <location>
        <position position="36"/>
    </location>
</feature>
<proteinExistence type="predicted"/>
<accession>A0A382LB01</accession>
<sequence>MIGVFITSVPIQHLQSTDEIIPEVLISKPQDSHLLQ</sequence>
<dbReference type="EMBL" id="UINC01085917">
    <property type="protein sequence ID" value="SVC33886.1"/>
    <property type="molecule type" value="Genomic_DNA"/>
</dbReference>
<protein>
    <submittedName>
        <fullName evidence="1">Uncharacterized protein</fullName>
    </submittedName>
</protein>
<name>A0A382LB01_9ZZZZ</name>
<evidence type="ECO:0000313" key="1">
    <source>
        <dbReference type="EMBL" id="SVC33886.1"/>
    </source>
</evidence>
<reference evidence="1" key="1">
    <citation type="submission" date="2018-05" db="EMBL/GenBank/DDBJ databases">
        <authorList>
            <person name="Lanie J.A."/>
            <person name="Ng W.-L."/>
            <person name="Kazmierczak K.M."/>
            <person name="Andrzejewski T.M."/>
            <person name="Davidsen T.M."/>
            <person name="Wayne K.J."/>
            <person name="Tettelin H."/>
            <person name="Glass J.I."/>
            <person name="Rusch D."/>
            <person name="Podicherti R."/>
            <person name="Tsui H.-C.T."/>
            <person name="Winkler M.E."/>
        </authorList>
    </citation>
    <scope>NUCLEOTIDE SEQUENCE</scope>
</reference>
<gene>
    <name evidence="1" type="ORF">METZ01_LOCUS286740</name>
</gene>
<dbReference type="AlphaFoldDB" id="A0A382LB01"/>